<dbReference type="InterPro" id="IPR050348">
    <property type="entry name" value="Protein-Tyr_Phosphatase"/>
</dbReference>
<feature type="domain" description="Tyrosine-protein phosphatase" evidence="2">
    <location>
        <begin position="53"/>
        <end position="397"/>
    </location>
</feature>
<dbReference type="InterPro" id="IPR000387">
    <property type="entry name" value="Tyr_Pase_dom"/>
</dbReference>
<protein>
    <submittedName>
        <fullName evidence="4">Tyrosine-protein phosphatase</fullName>
    </submittedName>
</protein>
<evidence type="ECO:0000259" key="3">
    <source>
        <dbReference type="PROSITE" id="PS50056"/>
    </source>
</evidence>
<evidence type="ECO:0000313" key="4">
    <source>
        <dbReference type="EMBL" id="GJE89488.1"/>
    </source>
</evidence>
<dbReference type="PANTHER" id="PTHR19134:SF449">
    <property type="entry name" value="TYROSINE-PROTEIN PHOSPHATASE 1"/>
    <property type="match status" value="1"/>
</dbReference>
<gene>
    <name evidence="4" type="ORF">PsYK624_055890</name>
</gene>
<sequence>MTSSTSSPCRLPQWLQDAETPGHFATVLQVLLKREKERLALSNASRHKTSPSLTHRIAHLPSTLLKNDEVVKHYSISIACDPEHRNFNRYSDVTPYDRTRVVVGHNGSEEPSGRYLNASWVRELAGGKWWIASQAPLPDTIHAFLSVILEPVSPPPAVAPQVKPLTGSISRVRTVVQLTRDIESGMRKAHAYIPPNVGDSWISAPEPNCNAKPLKITLLDVAQIDEAHCLQSTVSVQPLTPKNEPVGEPVVFKHMLFSSWPDHSVPEPEDRAALLRFVHLVDRTNRDLSSQPESVRDRLDPDPPIIVGCSAGIGRTGSFIALSSLLRAYRFLPAPCSLLHEPNKELPPLEPSPLGPLPEDVRGDRVAEEIDALREQRPGMVQRPDQVQLIYECLVMAFATAKSTTP</sequence>
<dbReference type="Proteomes" id="UP000703269">
    <property type="component" value="Unassembled WGS sequence"/>
</dbReference>
<dbReference type="EMBL" id="BPQB01000013">
    <property type="protein sequence ID" value="GJE89488.1"/>
    <property type="molecule type" value="Genomic_DNA"/>
</dbReference>
<dbReference type="AlphaFoldDB" id="A0A9P3LCQ5"/>
<dbReference type="InterPro" id="IPR000242">
    <property type="entry name" value="PTP_cat"/>
</dbReference>
<dbReference type="PANTHER" id="PTHR19134">
    <property type="entry name" value="RECEPTOR-TYPE TYROSINE-PROTEIN PHOSPHATASE"/>
    <property type="match status" value="1"/>
</dbReference>
<dbReference type="SMART" id="SM00194">
    <property type="entry name" value="PTPc"/>
    <property type="match status" value="1"/>
</dbReference>
<dbReference type="InterPro" id="IPR003595">
    <property type="entry name" value="Tyr_Pase_cat"/>
</dbReference>
<organism evidence="4 5">
    <name type="scientific">Phanerochaete sordida</name>
    <dbReference type="NCBI Taxonomy" id="48140"/>
    <lineage>
        <taxon>Eukaryota</taxon>
        <taxon>Fungi</taxon>
        <taxon>Dikarya</taxon>
        <taxon>Basidiomycota</taxon>
        <taxon>Agaricomycotina</taxon>
        <taxon>Agaricomycetes</taxon>
        <taxon>Polyporales</taxon>
        <taxon>Phanerochaetaceae</taxon>
        <taxon>Phanerochaete</taxon>
    </lineage>
</organism>
<evidence type="ECO:0000313" key="5">
    <source>
        <dbReference type="Proteomes" id="UP000703269"/>
    </source>
</evidence>
<dbReference type="PROSITE" id="PS50055">
    <property type="entry name" value="TYR_PHOSPHATASE_PTP"/>
    <property type="match status" value="1"/>
</dbReference>
<dbReference type="PRINTS" id="PR00700">
    <property type="entry name" value="PRTYPHPHTASE"/>
</dbReference>
<dbReference type="Pfam" id="PF00102">
    <property type="entry name" value="Y_phosphatase"/>
    <property type="match status" value="2"/>
</dbReference>
<name>A0A9P3LCQ5_9APHY</name>
<proteinExistence type="inferred from homology"/>
<dbReference type="InterPro" id="IPR029021">
    <property type="entry name" value="Prot-tyrosine_phosphatase-like"/>
</dbReference>
<evidence type="ECO:0000259" key="2">
    <source>
        <dbReference type="PROSITE" id="PS50055"/>
    </source>
</evidence>
<comment type="caution">
    <text evidence="4">The sequence shown here is derived from an EMBL/GenBank/DDBJ whole genome shotgun (WGS) entry which is preliminary data.</text>
</comment>
<dbReference type="PROSITE" id="PS50056">
    <property type="entry name" value="TYR_PHOSPHATASE_2"/>
    <property type="match status" value="1"/>
</dbReference>
<dbReference type="CDD" id="cd00047">
    <property type="entry name" value="PTPc"/>
    <property type="match status" value="1"/>
</dbReference>
<dbReference type="Gene3D" id="3.90.190.10">
    <property type="entry name" value="Protein tyrosine phosphatase superfamily"/>
    <property type="match status" value="1"/>
</dbReference>
<dbReference type="GO" id="GO:0004725">
    <property type="term" value="F:protein tyrosine phosphatase activity"/>
    <property type="evidence" value="ECO:0007669"/>
    <property type="project" value="InterPro"/>
</dbReference>
<reference evidence="4 5" key="1">
    <citation type="submission" date="2021-08" db="EMBL/GenBank/DDBJ databases">
        <title>Draft Genome Sequence of Phanerochaete sordida strain YK-624.</title>
        <authorList>
            <person name="Mori T."/>
            <person name="Dohra H."/>
            <person name="Suzuki T."/>
            <person name="Kawagishi H."/>
            <person name="Hirai H."/>
        </authorList>
    </citation>
    <scope>NUCLEOTIDE SEQUENCE [LARGE SCALE GENOMIC DNA]</scope>
    <source>
        <strain evidence="4 5">YK-624</strain>
    </source>
</reference>
<dbReference type="SMART" id="SM00404">
    <property type="entry name" value="PTPc_motif"/>
    <property type="match status" value="1"/>
</dbReference>
<keyword evidence="5" id="KW-1185">Reference proteome</keyword>
<accession>A0A9P3LCQ5</accession>
<dbReference type="OrthoDB" id="10253954at2759"/>
<evidence type="ECO:0000256" key="1">
    <source>
        <dbReference type="ARBA" id="ARBA00009649"/>
    </source>
</evidence>
<dbReference type="SUPFAM" id="SSF52799">
    <property type="entry name" value="(Phosphotyrosine protein) phosphatases II"/>
    <property type="match status" value="1"/>
</dbReference>
<feature type="domain" description="Tyrosine specific protein phosphatases" evidence="3">
    <location>
        <begin position="275"/>
        <end position="388"/>
    </location>
</feature>
<comment type="similarity">
    <text evidence="1">Belongs to the protein-tyrosine phosphatase family. Non-receptor class subfamily.</text>
</comment>